<name>A0A916QKW9_9GAMM</name>
<gene>
    <name evidence="4" type="ORF">GCM10011403_25290</name>
</gene>
<dbReference type="InterPro" id="IPR025698">
    <property type="entry name" value="2TM_dom"/>
</dbReference>
<evidence type="ECO:0000313" key="4">
    <source>
        <dbReference type="EMBL" id="GFZ81083.1"/>
    </source>
</evidence>
<evidence type="ECO:0000256" key="2">
    <source>
        <dbReference type="SAM" id="Phobius"/>
    </source>
</evidence>
<feature type="transmembrane region" description="Helical" evidence="2">
    <location>
        <begin position="122"/>
        <end position="147"/>
    </location>
</feature>
<dbReference type="GO" id="GO:0003677">
    <property type="term" value="F:DNA binding"/>
    <property type="evidence" value="ECO:0007669"/>
    <property type="project" value="InterPro"/>
</dbReference>
<feature type="domain" description="HTH cro/C1-type" evidence="3">
    <location>
        <begin position="3"/>
        <end position="56"/>
    </location>
</feature>
<dbReference type="SUPFAM" id="SSF47413">
    <property type="entry name" value="lambda repressor-like DNA-binding domains"/>
    <property type="match status" value="1"/>
</dbReference>
<dbReference type="OrthoDB" id="21915at2"/>
<evidence type="ECO:0000256" key="1">
    <source>
        <dbReference type="SAM" id="MobiDB-lite"/>
    </source>
</evidence>
<dbReference type="Pfam" id="PF13239">
    <property type="entry name" value="2TM"/>
    <property type="match status" value="1"/>
</dbReference>
<keyword evidence="2" id="KW-1133">Transmembrane helix</keyword>
<feature type="region of interest" description="Disordered" evidence="1">
    <location>
        <begin position="59"/>
        <end position="79"/>
    </location>
</feature>
<feature type="compositionally biased region" description="Polar residues" evidence="1">
    <location>
        <begin position="62"/>
        <end position="75"/>
    </location>
</feature>
<dbReference type="EMBL" id="BMIY01000011">
    <property type="protein sequence ID" value="GFZ81083.1"/>
    <property type="molecule type" value="Genomic_DNA"/>
</dbReference>
<proteinExistence type="predicted"/>
<organism evidence="4 5">
    <name type="scientific">Pseudohongiella nitratireducens</name>
    <dbReference type="NCBI Taxonomy" id="1768907"/>
    <lineage>
        <taxon>Bacteria</taxon>
        <taxon>Pseudomonadati</taxon>
        <taxon>Pseudomonadota</taxon>
        <taxon>Gammaproteobacteria</taxon>
        <taxon>Pseudomonadales</taxon>
        <taxon>Pseudohongiellaceae</taxon>
        <taxon>Pseudohongiella</taxon>
    </lineage>
</organism>
<keyword evidence="5" id="KW-1185">Reference proteome</keyword>
<reference evidence="4" key="1">
    <citation type="journal article" date="2014" name="Int. J. Syst. Evol. Microbiol.">
        <title>Complete genome sequence of Corynebacterium casei LMG S-19264T (=DSM 44701T), isolated from a smear-ripened cheese.</title>
        <authorList>
            <consortium name="US DOE Joint Genome Institute (JGI-PGF)"/>
            <person name="Walter F."/>
            <person name="Albersmeier A."/>
            <person name="Kalinowski J."/>
            <person name="Ruckert C."/>
        </authorList>
    </citation>
    <scope>NUCLEOTIDE SEQUENCE</scope>
    <source>
        <strain evidence="4">CGMCC 1.15425</strain>
    </source>
</reference>
<dbReference type="Pfam" id="PF01381">
    <property type="entry name" value="HTH_3"/>
    <property type="match status" value="1"/>
</dbReference>
<dbReference type="RefSeq" id="WP_068811215.1">
    <property type="nucleotide sequence ID" value="NZ_BMIY01000011.1"/>
</dbReference>
<accession>A0A916QKW9</accession>
<keyword evidence="2" id="KW-0472">Membrane</keyword>
<feature type="transmembrane region" description="Helical" evidence="2">
    <location>
        <begin position="90"/>
        <end position="110"/>
    </location>
</feature>
<dbReference type="AlphaFoldDB" id="A0A916QKW9"/>
<dbReference type="Gene3D" id="1.10.260.40">
    <property type="entry name" value="lambda repressor-like DNA-binding domains"/>
    <property type="match status" value="1"/>
</dbReference>
<dbReference type="InterPro" id="IPR001387">
    <property type="entry name" value="Cro/C1-type_HTH"/>
</dbReference>
<protein>
    <submittedName>
        <fullName evidence="4">XRE family transcriptional regulator</fullName>
    </submittedName>
</protein>
<dbReference type="PROSITE" id="PS50943">
    <property type="entry name" value="HTH_CROC1"/>
    <property type="match status" value="1"/>
</dbReference>
<evidence type="ECO:0000259" key="3">
    <source>
        <dbReference type="PROSITE" id="PS50943"/>
    </source>
</evidence>
<dbReference type="CDD" id="cd00093">
    <property type="entry name" value="HTH_XRE"/>
    <property type="match status" value="1"/>
</dbReference>
<reference evidence="4" key="2">
    <citation type="submission" date="2020-09" db="EMBL/GenBank/DDBJ databases">
        <authorList>
            <person name="Sun Q."/>
            <person name="Zhou Y."/>
        </authorList>
    </citation>
    <scope>NUCLEOTIDE SEQUENCE</scope>
    <source>
        <strain evidence="4">CGMCC 1.15425</strain>
    </source>
</reference>
<comment type="caution">
    <text evidence="4">The sequence shown here is derived from an EMBL/GenBank/DDBJ whole genome shotgun (WGS) entry which is preliminary data.</text>
</comment>
<sequence>MEIRNLRMVRGWSQEQLAEFSGLSVRTIQRVERGQPCGMESLKSLAAVFEVDINELKKDSDMTGQIPDSSSSPSVEEQEARKQVKELKEFYMHLFTYVVTLSFLLIVNLISNPGYLWVKWTAIGWGIGVIMHAMHVFETSSLFSSAWEKREIEKRLNK</sequence>
<dbReference type="SMART" id="SM00530">
    <property type="entry name" value="HTH_XRE"/>
    <property type="match status" value="1"/>
</dbReference>
<dbReference type="InterPro" id="IPR010982">
    <property type="entry name" value="Lambda_DNA-bd_dom_sf"/>
</dbReference>
<dbReference type="Proteomes" id="UP000627715">
    <property type="component" value="Unassembled WGS sequence"/>
</dbReference>
<evidence type="ECO:0000313" key="5">
    <source>
        <dbReference type="Proteomes" id="UP000627715"/>
    </source>
</evidence>
<keyword evidence="2" id="KW-0812">Transmembrane</keyword>